<dbReference type="AlphaFoldDB" id="A0A382H163"/>
<sequence length="167" mass="18282">MAGKPTIAGIVAKQLEDMIAEGALQVGVQLPSERVLAERLEVSRPTLREAKQILTSKGLLSSRQGGGTYVSTSLNSSLSDPLTNLLNERPEFRYDILELRHTLDSEAAFLAATRATDLEKQNIQEKYDEMVKFHLATDDPVASALADIDFHLSITEASHNIALLHVT</sequence>
<evidence type="ECO:0000256" key="3">
    <source>
        <dbReference type="ARBA" id="ARBA00023125"/>
    </source>
</evidence>
<dbReference type="Pfam" id="PF07729">
    <property type="entry name" value="FCD"/>
    <property type="match status" value="1"/>
</dbReference>
<dbReference type="Gene3D" id="1.20.120.530">
    <property type="entry name" value="GntR ligand-binding domain-like"/>
    <property type="match status" value="1"/>
</dbReference>
<dbReference type="PANTHER" id="PTHR43537:SF34">
    <property type="entry name" value="PYRUVATE DEHYDROGENASE COMPLEX REPRESSOR"/>
    <property type="match status" value="1"/>
</dbReference>
<reference evidence="8" key="1">
    <citation type="submission" date="2018-05" db="EMBL/GenBank/DDBJ databases">
        <authorList>
            <person name="Lanie J.A."/>
            <person name="Ng W.-L."/>
            <person name="Kazmierczak K.M."/>
            <person name="Andrzejewski T.M."/>
            <person name="Davidsen T.M."/>
            <person name="Wayne K.J."/>
            <person name="Tettelin H."/>
            <person name="Glass J.I."/>
            <person name="Rusch D."/>
            <person name="Podicherti R."/>
            <person name="Tsui H.-C.T."/>
            <person name="Winkler M.E."/>
        </authorList>
    </citation>
    <scope>NUCLEOTIDE SEQUENCE</scope>
</reference>
<feature type="domain" description="HTH gntR-type" evidence="7">
    <location>
        <begin position="5"/>
        <end position="73"/>
    </location>
</feature>
<evidence type="ECO:0000256" key="6">
    <source>
        <dbReference type="ARBA" id="ARBA00039592"/>
    </source>
</evidence>
<dbReference type="InterPro" id="IPR036390">
    <property type="entry name" value="WH_DNA-bd_sf"/>
</dbReference>
<dbReference type="PANTHER" id="PTHR43537">
    <property type="entry name" value="TRANSCRIPTIONAL REGULATOR, GNTR FAMILY"/>
    <property type="match status" value="1"/>
</dbReference>
<dbReference type="InterPro" id="IPR036388">
    <property type="entry name" value="WH-like_DNA-bd_sf"/>
</dbReference>
<dbReference type="EMBL" id="UINC01058522">
    <property type="protein sequence ID" value="SVB80875.1"/>
    <property type="molecule type" value="Genomic_DNA"/>
</dbReference>
<protein>
    <recommendedName>
        <fullName evidence="6">Pyruvate dehydrogenase complex repressor</fullName>
    </recommendedName>
</protein>
<dbReference type="PRINTS" id="PR00035">
    <property type="entry name" value="HTHGNTR"/>
</dbReference>
<evidence type="ECO:0000256" key="5">
    <source>
        <dbReference type="ARBA" id="ARBA00037357"/>
    </source>
</evidence>
<dbReference type="InterPro" id="IPR008920">
    <property type="entry name" value="TF_FadR/GntR_C"/>
</dbReference>
<keyword evidence="4" id="KW-0804">Transcription</keyword>
<evidence type="ECO:0000256" key="1">
    <source>
        <dbReference type="ARBA" id="ARBA00022491"/>
    </source>
</evidence>
<dbReference type="Pfam" id="PF00392">
    <property type="entry name" value="GntR"/>
    <property type="match status" value="1"/>
</dbReference>
<feature type="non-terminal residue" evidence="8">
    <location>
        <position position="167"/>
    </location>
</feature>
<dbReference type="SMART" id="SM00345">
    <property type="entry name" value="HTH_GNTR"/>
    <property type="match status" value="1"/>
</dbReference>
<keyword evidence="1" id="KW-0678">Repressor</keyword>
<evidence type="ECO:0000256" key="4">
    <source>
        <dbReference type="ARBA" id="ARBA00023163"/>
    </source>
</evidence>
<name>A0A382H163_9ZZZZ</name>
<comment type="function">
    <text evidence="5">Transcriptional repressor for the pyruvate dehydrogenase complex genes aceEF and lpd.</text>
</comment>
<dbReference type="InterPro" id="IPR000524">
    <property type="entry name" value="Tscrpt_reg_HTH_GntR"/>
</dbReference>
<dbReference type="GO" id="GO:0003677">
    <property type="term" value="F:DNA binding"/>
    <property type="evidence" value="ECO:0007669"/>
    <property type="project" value="UniProtKB-KW"/>
</dbReference>
<dbReference type="SUPFAM" id="SSF46785">
    <property type="entry name" value="Winged helix' DNA-binding domain"/>
    <property type="match status" value="1"/>
</dbReference>
<dbReference type="InterPro" id="IPR011711">
    <property type="entry name" value="GntR_C"/>
</dbReference>
<dbReference type="CDD" id="cd07377">
    <property type="entry name" value="WHTH_GntR"/>
    <property type="match status" value="1"/>
</dbReference>
<evidence type="ECO:0000256" key="2">
    <source>
        <dbReference type="ARBA" id="ARBA00023015"/>
    </source>
</evidence>
<accession>A0A382H163</accession>
<dbReference type="Gene3D" id="1.10.10.10">
    <property type="entry name" value="Winged helix-like DNA-binding domain superfamily/Winged helix DNA-binding domain"/>
    <property type="match status" value="1"/>
</dbReference>
<dbReference type="SUPFAM" id="SSF48008">
    <property type="entry name" value="GntR ligand-binding domain-like"/>
    <property type="match status" value="1"/>
</dbReference>
<evidence type="ECO:0000313" key="8">
    <source>
        <dbReference type="EMBL" id="SVB80875.1"/>
    </source>
</evidence>
<gene>
    <name evidence="8" type="ORF">METZ01_LOCUS233729</name>
</gene>
<dbReference type="GO" id="GO:0003700">
    <property type="term" value="F:DNA-binding transcription factor activity"/>
    <property type="evidence" value="ECO:0007669"/>
    <property type="project" value="InterPro"/>
</dbReference>
<keyword evidence="2" id="KW-0805">Transcription regulation</keyword>
<organism evidence="8">
    <name type="scientific">marine metagenome</name>
    <dbReference type="NCBI Taxonomy" id="408172"/>
    <lineage>
        <taxon>unclassified sequences</taxon>
        <taxon>metagenomes</taxon>
        <taxon>ecological metagenomes</taxon>
    </lineage>
</organism>
<keyword evidence="3" id="KW-0238">DNA-binding</keyword>
<proteinExistence type="predicted"/>
<evidence type="ECO:0000259" key="7">
    <source>
        <dbReference type="PROSITE" id="PS50949"/>
    </source>
</evidence>
<dbReference type="PROSITE" id="PS50949">
    <property type="entry name" value="HTH_GNTR"/>
    <property type="match status" value="1"/>
</dbReference>